<feature type="transmembrane region" description="Helical" evidence="5">
    <location>
        <begin position="966"/>
        <end position="988"/>
    </location>
</feature>
<keyword evidence="5" id="KW-1133">Transmembrane helix</keyword>
<sequence length="1238" mass="135977">MAFSRGLVYFLIVLAFWNVQANFVFDPQVSVKVPVKFEKEPRDVIIQRGGSTALDCVAESEIQANVSWRHGSLVIVPDPRRHVLANGSLMFEKVLYKRSGRPSSGPGPGGGRSGNVGSDEGEYACLLTTEVGTIVSRTAHLRIAFLAREFLESPNDHSANLGDNVRFQCAIESWPPANLTWEKDGKPLDLVNSRFISLNPGVIFLRGVQLEDSGNYRCVAKNPISGRVRKSRPGQLSVDPVPSQGLRFVSPPQSGKVFVHLGGQTFFECAVNGAENIQVSWTLNGQPFLTDRNSTVRPFLGKADEDILILANVSINNTGEYACNATDGQNFLTKVWRVVVMEPPRLVQMPRSSVYPTAKTARLECEVRGIPKPDIRWLKDGNPVNIGGRIKQRTKNEGATSELVLSNSITADSGLYQCVAESRAGYTSASARILVNASQGRPDPPFNLKATAISSTQVLLSWQRPKNIPADEIKAFTVHYMPTDGGDELQDLSANVTCKIEKLRPYTNYTFYVRAYSRKSASDQSDRVTVTTGEDVPVVAPEVTLVPLNPTTLFVTWQKLPEHLIRGSATHNRIECRRHKQQKSDMYVVKPEVQEYIIRDLHPGKKYDVRVLPGNKKSFQQDRLRDYKWYTTEMPRIGGEAGHIAPDLYLICTSHSAIQVGWTVSTASVPGFEIPRRFLLSYQQVTFGQHYVDIKVPVNTTSIVIDNLVSDSIYEVKLTSYTEDPSSGLQVSKFIRTLSPDLLANEEVSDSSVVPPSDLEVKMVKSQSMKISWTSPDLNVTYFTVKWQNLELSSDFGFLRSTSENVNVTSLKPYVKYMITVQVSVAEGKSSPWSDVLEVRTKADVPSEPKNLSWITLDKQVQILWSPPDKVNGILLGYTLFFTVDPSLPVTEWEKEDILPLKIKAKVSGLQPGSIYTARMAARTSAGNGPLSSPITIDYSLAMSDSNISPNGTFVTSSSAITEQQIGIILGLSVALLLILLTMLIALWRFRCTKQSRLDGSASTNYQGNANVAARAARNSHVFLTSTLNGSLMTKIHAAERSHESASQDGGNSMDMEVFTPMLATLPPDASVHIDTKGGYPSLQRSSKSNSLQRTPSSRATDNVSSDEGISVLAEVSDCAWAQKSQEDSKENQYLPNRLEEWADVTAITSLDLSTMVEEPCPACGDKVSSSVSSFVSPTRSTYSSTLGATSPLLSSVNTPCTPTGEVWSARIIATPVKVVQEDLPMVCIGEVSSHYVD</sequence>
<proteinExistence type="predicted"/>
<dbReference type="InterPro" id="IPR036179">
    <property type="entry name" value="Ig-like_dom_sf"/>
</dbReference>
<dbReference type="PANTHER" id="PTHR44170">
    <property type="entry name" value="PROTEIN SIDEKICK"/>
    <property type="match status" value="1"/>
</dbReference>
<keyword evidence="3" id="KW-0393">Immunoglobulin domain</keyword>
<accession>A0AA88KZW8</accession>
<keyword evidence="1" id="KW-0677">Repeat</keyword>
<feature type="domain" description="Ig-like" evidence="7">
    <location>
        <begin position="252"/>
        <end position="333"/>
    </location>
</feature>
<dbReference type="EMBL" id="JAVRJZ010000014">
    <property type="protein sequence ID" value="KAK2713698.1"/>
    <property type="molecule type" value="Genomic_DNA"/>
</dbReference>
<feature type="domain" description="Ig-like" evidence="7">
    <location>
        <begin position="27"/>
        <end position="136"/>
    </location>
</feature>
<dbReference type="InterPro" id="IPR007110">
    <property type="entry name" value="Ig-like_dom"/>
</dbReference>
<dbReference type="Gene3D" id="2.60.40.10">
    <property type="entry name" value="Immunoglobulins"/>
    <property type="match status" value="9"/>
</dbReference>
<dbReference type="GO" id="GO:0009653">
    <property type="term" value="P:anatomical structure morphogenesis"/>
    <property type="evidence" value="ECO:0007669"/>
    <property type="project" value="UniProtKB-ARBA"/>
</dbReference>
<dbReference type="AlphaFoldDB" id="A0AA88KZW8"/>
<dbReference type="Pfam" id="PF13927">
    <property type="entry name" value="Ig_3"/>
    <property type="match status" value="1"/>
</dbReference>
<feature type="region of interest" description="Disordered" evidence="4">
    <location>
        <begin position="1070"/>
        <end position="1106"/>
    </location>
</feature>
<dbReference type="CDD" id="cd00096">
    <property type="entry name" value="Ig"/>
    <property type="match status" value="1"/>
</dbReference>
<dbReference type="InterPro" id="IPR013783">
    <property type="entry name" value="Ig-like_fold"/>
</dbReference>
<feature type="domain" description="Fibronectin type-III" evidence="8">
    <location>
        <begin position="537"/>
        <end position="635"/>
    </location>
</feature>
<dbReference type="SUPFAM" id="SSF48726">
    <property type="entry name" value="Immunoglobulin"/>
    <property type="match status" value="4"/>
</dbReference>
<evidence type="ECO:0000256" key="4">
    <source>
        <dbReference type="SAM" id="MobiDB-lite"/>
    </source>
</evidence>
<dbReference type="PANTHER" id="PTHR44170:SF59">
    <property type="entry name" value="PROTOGENIN-LIKE"/>
    <property type="match status" value="1"/>
</dbReference>
<evidence type="ECO:0000256" key="3">
    <source>
        <dbReference type="ARBA" id="ARBA00023319"/>
    </source>
</evidence>
<dbReference type="Pfam" id="PF07679">
    <property type="entry name" value="I-set"/>
    <property type="match status" value="2"/>
</dbReference>
<dbReference type="SMART" id="SM00060">
    <property type="entry name" value="FN3"/>
    <property type="match status" value="5"/>
</dbReference>
<dbReference type="PROSITE" id="PS50853">
    <property type="entry name" value="FN3"/>
    <property type="match status" value="5"/>
</dbReference>
<dbReference type="SMART" id="SM00409">
    <property type="entry name" value="IG"/>
    <property type="match status" value="4"/>
</dbReference>
<reference evidence="9" key="1">
    <citation type="submission" date="2023-07" db="EMBL/GenBank/DDBJ databases">
        <title>Chromosome-level genome assembly of Artemia franciscana.</title>
        <authorList>
            <person name="Jo E."/>
        </authorList>
    </citation>
    <scope>NUCLEOTIDE SEQUENCE</scope>
    <source>
        <tissue evidence="9">Whole body</tissue>
    </source>
</reference>
<dbReference type="SMART" id="SM00408">
    <property type="entry name" value="IGc2"/>
    <property type="match status" value="4"/>
</dbReference>
<dbReference type="InterPro" id="IPR003598">
    <property type="entry name" value="Ig_sub2"/>
</dbReference>
<feature type="domain" description="Fibronectin type-III" evidence="8">
    <location>
        <begin position="845"/>
        <end position="942"/>
    </location>
</feature>
<gene>
    <name evidence="9" type="ORF">QYM36_009541</name>
</gene>
<name>A0AA88KZW8_ARTSF</name>
<keyword evidence="5" id="KW-0472">Membrane</keyword>
<evidence type="ECO:0000256" key="5">
    <source>
        <dbReference type="SAM" id="Phobius"/>
    </source>
</evidence>
<evidence type="ECO:0000313" key="9">
    <source>
        <dbReference type="EMBL" id="KAK2713698.1"/>
    </source>
</evidence>
<dbReference type="Pfam" id="PF00041">
    <property type="entry name" value="fn3"/>
    <property type="match status" value="3"/>
</dbReference>
<feature type="domain" description="Fibronectin type-III" evidence="8">
    <location>
        <begin position="755"/>
        <end position="844"/>
    </location>
</feature>
<evidence type="ECO:0000259" key="7">
    <source>
        <dbReference type="PROSITE" id="PS50835"/>
    </source>
</evidence>
<dbReference type="GO" id="GO:0030154">
    <property type="term" value="P:cell differentiation"/>
    <property type="evidence" value="ECO:0007669"/>
    <property type="project" value="UniProtKB-ARBA"/>
</dbReference>
<evidence type="ECO:0000256" key="2">
    <source>
        <dbReference type="ARBA" id="ARBA00023157"/>
    </source>
</evidence>
<dbReference type="Proteomes" id="UP001187531">
    <property type="component" value="Unassembled WGS sequence"/>
</dbReference>
<feature type="domain" description="Fibronectin type-III" evidence="8">
    <location>
        <begin position="645"/>
        <end position="740"/>
    </location>
</feature>
<feature type="domain" description="Ig-like" evidence="7">
    <location>
        <begin position="148"/>
        <end position="237"/>
    </location>
</feature>
<dbReference type="CDD" id="cd00063">
    <property type="entry name" value="FN3"/>
    <property type="match status" value="4"/>
</dbReference>
<evidence type="ECO:0000256" key="1">
    <source>
        <dbReference type="ARBA" id="ARBA00022737"/>
    </source>
</evidence>
<evidence type="ECO:0000259" key="8">
    <source>
        <dbReference type="PROSITE" id="PS50853"/>
    </source>
</evidence>
<feature type="chain" id="PRO_5041663511" evidence="6">
    <location>
        <begin position="22"/>
        <end position="1238"/>
    </location>
</feature>
<comment type="caution">
    <text evidence="9">The sequence shown here is derived from an EMBL/GenBank/DDBJ whole genome shotgun (WGS) entry which is preliminary data.</text>
</comment>
<keyword evidence="5" id="KW-0812">Transmembrane</keyword>
<keyword evidence="6" id="KW-0732">Signal</keyword>
<organism evidence="9 10">
    <name type="scientific">Artemia franciscana</name>
    <name type="common">Brine shrimp</name>
    <name type="synonym">Artemia sanfranciscana</name>
    <dbReference type="NCBI Taxonomy" id="6661"/>
    <lineage>
        <taxon>Eukaryota</taxon>
        <taxon>Metazoa</taxon>
        <taxon>Ecdysozoa</taxon>
        <taxon>Arthropoda</taxon>
        <taxon>Crustacea</taxon>
        <taxon>Branchiopoda</taxon>
        <taxon>Anostraca</taxon>
        <taxon>Artemiidae</taxon>
        <taxon>Artemia</taxon>
    </lineage>
</organism>
<dbReference type="InterPro" id="IPR013098">
    <property type="entry name" value="Ig_I-set"/>
</dbReference>
<dbReference type="FunFam" id="2.60.40.10:FF:000032">
    <property type="entry name" value="palladin isoform X1"/>
    <property type="match status" value="1"/>
</dbReference>
<protein>
    <submittedName>
        <fullName evidence="9">Uncharacterized protein</fullName>
    </submittedName>
</protein>
<dbReference type="InterPro" id="IPR003599">
    <property type="entry name" value="Ig_sub"/>
</dbReference>
<feature type="compositionally biased region" description="Polar residues" evidence="4">
    <location>
        <begin position="1083"/>
        <end position="1106"/>
    </location>
</feature>
<feature type="domain" description="Ig-like" evidence="7">
    <location>
        <begin position="344"/>
        <end position="434"/>
    </location>
</feature>
<dbReference type="InterPro" id="IPR003961">
    <property type="entry name" value="FN3_dom"/>
</dbReference>
<dbReference type="InterPro" id="IPR036116">
    <property type="entry name" value="FN3_sf"/>
</dbReference>
<dbReference type="GO" id="GO:0098609">
    <property type="term" value="P:cell-cell adhesion"/>
    <property type="evidence" value="ECO:0007669"/>
    <property type="project" value="TreeGrafter"/>
</dbReference>
<evidence type="ECO:0000256" key="6">
    <source>
        <dbReference type="SAM" id="SignalP"/>
    </source>
</evidence>
<keyword evidence="2" id="KW-1015">Disulfide bond</keyword>
<dbReference type="SUPFAM" id="SSF49265">
    <property type="entry name" value="Fibronectin type III"/>
    <property type="match status" value="3"/>
</dbReference>
<evidence type="ECO:0000313" key="10">
    <source>
        <dbReference type="Proteomes" id="UP001187531"/>
    </source>
</evidence>
<keyword evidence="10" id="KW-1185">Reference proteome</keyword>
<dbReference type="PROSITE" id="PS50835">
    <property type="entry name" value="IG_LIKE"/>
    <property type="match status" value="4"/>
</dbReference>
<feature type="signal peptide" evidence="6">
    <location>
        <begin position="1"/>
        <end position="21"/>
    </location>
</feature>
<feature type="domain" description="Fibronectin type-III" evidence="8">
    <location>
        <begin position="444"/>
        <end position="535"/>
    </location>
</feature>